<reference evidence="1" key="1">
    <citation type="submission" date="2019-06" db="EMBL/GenBank/DDBJ databases">
        <authorList>
            <consortium name="Wellcome Sanger Institute Data Sharing"/>
        </authorList>
    </citation>
    <scope>NUCLEOTIDE SEQUENCE [LARGE SCALE GENOMIC DNA]</scope>
</reference>
<organism evidence="1 2">
    <name type="scientific">Myripristis murdjan</name>
    <name type="common">pinecone soldierfish</name>
    <dbReference type="NCBI Taxonomy" id="586833"/>
    <lineage>
        <taxon>Eukaryota</taxon>
        <taxon>Metazoa</taxon>
        <taxon>Chordata</taxon>
        <taxon>Craniata</taxon>
        <taxon>Vertebrata</taxon>
        <taxon>Euteleostomi</taxon>
        <taxon>Actinopterygii</taxon>
        <taxon>Neopterygii</taxon>
        <taxon>Teleostei</taxon>
        <taxon>Neoteleostei</taxon>
        <taxon>Acanthomorphata</taxon>
        <taxon>Holocentriformes</taxon>
        <taxon>Holocentridae</taxon>
        <taxon>Myripristis</taxon>
    </lineage>
</organism>
<dbReference type="AlphaFoldDB" id="A0A667YR30"/>
<keyword evidence="2" id="KW-1185">Reference proteome</keyword>
<reference evidence="1" key="2">
    <citation type="submission" date="2025-08" db="UniProtKB">
        <authorList>
            <consortium name="Ensembl"/>
        </authorList>
    </citation>
    <scope>IDENTIFICATION</scope>
</reference>
<evidence type="ECO:0000313" key="1">
    <source>
        <dbReference type="Ensembl" id="ENSMMDP00005032925.1"/>
    </source>
</evidence>
<dbReference type="Proteomes" id="UP000472263">
    <property type="component" value="Chromosome 16"/>
</dbReference>
<reference evidence="1" key="3">
    <citation type="submission" date="2025-09" db="UniProtKB">
        <authorList>
            <consortium name="Ensembl"/>
        </authorList>
    </citation>
    <scope>IDENTIFICATION</scope>
</reference>
<protein>
    <submittedName>
        <fullName evidence="1">Uncharacterized protein</fullName>
    </submittedName>
</protein>
<evidence type="ECO:0000313" key="2">
    <source>
        <dbReference type="Proteomes" id="UP000472263"/>
    </source>
</evidence>
<dbReference type="InParanoid" id="A0A667YR30"/>
<dbReference type="Ensembl" id="ENSMMDT00005033658.1">
    <property type="protein sequence ID" value="ENSMMDP00005032925.1"/>
    <property type="gene ID" value="ENSMMDG00005015495.1"/>
</dbReference>
<accession>A0A667YR30</accession>
<proteinExistence type="predicted"/>
<name>A0A667YR30_9TELE</name>
<sequence>IFFTPLYHSGSLGYMPELLPGQNLPDFPSLLNIWQVPRPLHRPGWPPSLNPSPQRSFLGMRWLHTFGCLPYPHSQPRG</sequence>